<evidence type="ECO:0000313" key="1">
    <source>
        <dbReference type="EMBL" id="CAB4639269.1"/>
    </source>
</evidence>
<name>A0A6J6JU70_9ZZZZ</name>
<sequence length="77" mass="7900">MLTLIFANGHHRGVIEQDVGSLQDGVSEEANGRVVGALFLGFVLELGHPAGLTKAGEGVQNPGQFAVGGDVGLDKQC</sequence>
<accession>A0A6J6JU70</accession>
<proteinExistence type="predicted"/>
<reference evidence="1" key="1">
    <citation type="submission" date="2020-05" db="EMBL/GenBank/DDBJ databases">
        <authorList>
            <person name="Chiriac C."/>
            <person name="Salcher M."/>
            <person name="Ghai R."/>
            <person name="Kavagutti S V."/>
        </authorList>
    </citation>
    <scope>NUCLEOTIDE SEQUENCE</scope>
</reference>
<protein>
    <submittedName>
        <fullName evidence="1">Unannotated protein</fullName>
    </submittedName>
</protein>
<dbReference type="EMBL" id="CAEZVY010000032">
    <property type="protein sequence ID" value="CAB4639269.1"/>
    <property type="molecule type" value="Genomic_DNA"/>
</dbReference>
<gene>
    <name evidence="1" type="ORF">UFOPK2158_00429</name>
</gene>
<organism evidence="1">
    <name type="scientific">freshwater metagenome</name>
    <dbReference type="NCBI Taxonomy" id="449393"/>
    <lineage>
        <taxon>unclassified sequences</taxon>
        <taxon>metagenomes</taxon>
        <taxon>ecological metagenomes</taxon>
    </lineage>
</organism>
<dbReference type="AlphaFoldDB" id="A0A6J6JU70"/>